<dbReference type="GO" id="GO:0032790">
    <property type="term" value="P:ribosome disassembly"/>
    <property type="evidence" value="ECO:0007669"/>
    <property type="project" value="TreeGrafter"/>
</dbReference>
<evidence type="ECO:0000256" key="2">
    <source>
        <dbReference type="ARBA" id="ARBA00004496"/>
    </source>
</evidence>
<dbReference type="GO" id="GO:1990533">
    <property type="term" value="C:Dom34-Hbs1 complex"/>
    <property type="evidence" value="ECO:0007669"/>
    <property type="project" value="UniProtKB-ARBA"/>
</dbReference>
<evidence type="ECO:0000256" key="9">
    <source>
        <dbReference type="ARBA" id="ARBA00023306"/>
    </source>
</evidence>
<dbReference type="GO" id="GO:0070481">
    <property type="term" value="P:nuclear-transcribed mRNA catabolic process, non-stop decay"/>
    <property type="evidence" value="ECO:0007669"/>
    <property type="project" value="InterPro"/>
</dbReference>
<dbReference type="AlphaFoldDB" id="A0AAD4MBX5"/>
<dbReference type="InterPro" id="IPR005140">
    <property type="entry name" value="eRF1_Pelota-like_N"/>
</dbReference>
<evidence type="ECO:0000256" key="5">
    <source>
        <dbReference type="ARBA" id="ARBA00022618"/>
    </source>
</evidence>
<feature type="domain" description="eRF1/Pelota-like N-terminal" evidence="10">
    <location>
        <begin position="1"/>
        <end position="129"/>
    </location>
</feature>
<dbReference type="InterPro" id="IPR029064">
    <property type="entry name" value="Ribosomal_eL30-like_sf"/>
</dbReference>
<sequence>MKVVSKRIVKGLGYIKVRPEEDEDMWHLYNLIQEIMRVQNVSATGSSESHRVRTTLTLQVTRIAFTPPVTSTTGASDSTAPAPTEATASLQITGRVVEENDHVKMGAFHTLDIELIGIVSLERIEEASLPGRGAEVGAVVCGEGIAAFCLLSQHMTVVLQRIDVPVPRKRAGSATAHEKGLARFYDMLYQSFLRHIPYSNPTLRAIVIASPGWVRDAVFDYIMAQATQAGNKALLSVRQKFMRVHVNSPHVHSLVEVLKSPEVVAQLKETKFAREGIMLDNFFKMLASDEQRAWYGPDHVGLAVDRGAVGTLLISDELFRASNPEVRKRYVSLVEDVREKRGEVLIFSSMHESGQQLNQITGIAAILTFPLDIEVVEAEEREAREEEERLKVKTNEEA</sequence>
<evidence type="ECO:0000313" key="12">
    <source>
        <dbReference type="Proteomes" id="UP001203297"/>
    </source>
</evidence>
<keyword evidence="5" id="KW-0132">Cell division</keyword>
<dbReference type="PANTHER" id="PTHR10853">
    <property type="entry name" value="PELOTA"/>
    <property type="match status" value="1"/>
</dbReference>
<dbReference type="InterPro" id="IPR004405">
    <property type="entry name" value="TF_pelota"/>
</dbReference>
<name>A0AAD4MBX5_9AGAM</name>
<dbReference type="GO" id="GO:0051321">
    <property type="term" value="P:meiotic cell cycle"/>
    <property type="evidence" value="ECO:0007669"/>
    <property type="project" value="UniProtKB-KW"/>
</dbReference>
<dbReference type="SUPFAM" id="SSF159065">
    <property type="entry name" value="Dom34/Pelota N-terminal domain-like"/>
    <property type="match status" value="1"/>
</dbReference>
<dbReference type="Pfam" id="PF26356">
    <property type="entry name" value="Pelota_N"/>
    <property type="match status" value="1"/>
</dbReference>
<evidence type="ECO:0000256" key="7">
    <source>
        <dbReference type="ARBA" id="ARBA00022776"/>
    </source>
</evidence>
<dbReference type="FunFam" id="3.30.420.60:FF:000004">
    <property type="entry name" value="Protein DOM34 homolog"/>
    <property type="match status" value="1"/>
</dbReference>
<dbReference type="InterPro" id="IPR005142">
    <property type="entry name" value="eRF1_3"/>
</dbReference>
<dbReference type="InterPro" id="IPR058547">
    <property type="entry name" value="Pelota_N"/>
</dbReference>
<comment type="cofactor">
    <cofactor evidence="1">
        <name>a divalent metal cation</name>
        <dbReference type="ChEBI" id="CHEBI:60240"/>
    </cofactor>
</comment>
<dbReference type="FunFam" id="2.30.30.870:FF:000001">
    <property type="entry name" value="Protein pelota homolog"/>
    <property type="match status" value="1"/>
</dbReference>
<dbReference type="SMART" id="SM01194">
    <property type="entry name" value="eRF1_1"/>
    <property type="match status" value="1"/>
</dbReference>
<keyword evidence="12" id="KW-1185">Reference proteome</keyword>
<dbReference type="GO" id="GO:0046872">
    <property type="term" value="F:metal ion binding"/>
    <property type="evidence" value="ECO:0007669"/>
    <property type="project" value="UniProtKB-KW"/>
</dbReference>
<dbReference type="Gene3D" id="3.30.1330.30">
    <property type="match status" value="1"/>
</dbReference>
<keyword evidence="6" id="KW-0479">Metal-binding</keyword>
<keyword evidence="9" id="KW-0131">Cell cycle</keyword>
<accession>A0AAD4MBX5</accession>
<comment type="subcellular location">
    <subcellularLocation>
        <location evidence="2">Cytoplasm</location>
    </subcellularLocation>
</comment>
<keyword evidence="4" id="KW-0963">Cytoplasm</keyword>
<protein>
    <recommendedName>
        <fullName evidence="10">eRF1/Pelota-like N-terminal domain-containing protein</fullName>
    </recommendedName>
</protein>
<proteinExistence type="inferred from homology"/>
<dbReference type="GO" id="GO:0005737">
    <property type="term" value="C:cytoplasm"/>
    <property type="evidence" value="ECO:0007669"/>
    <property type="project" value="UniProtKB-SubCell"/>
</dbReference>
<evidence type="ECO:0000313" key="11">
    <source>
        <dbReference type="EMBL" id="KAI0307295.1"/>
    </source>
</evidence>
<dbReference type="Gene3D" id="3.30.420.60">
    <property type="entry name" value="eRF1 domain 2"/>
    <property type="match status" value="1"/>
</dbReference>
<keyword evidence="8" id="KW-0469">Meiosis</keyword>
<gene>
    <name evidence="11" type="ORF">B0F90DRAFT_1807933</name>
</gene>
<comment type="caution">
    <text evidence="11">The sequence shown here is derived from an EMBL/GenBank/DDBJ whole genome shotgun (WGS) entry which is preliminary data.</text>
</comment>
<dbReference type="PANTHER" id="PTHR10853:SF0">
    <property type="entry name" value="PROTEIN PELOTA HOMOLOG"/>
    <property type="match status" value="1"/>
</dbReference>
<evidence type="ECO:0000256" key="4">
    <source>
        <dbReference type="ARBA" id="ARBA00022490"/>
    </source>
</evidence>
<dbReference type="GO" id="GO:0070651">
    <property type="term" value="P:nonfunctional rRNA decay"/>
    <property type="evidence" value="ECO:0007669"/>
    <property type="project" value="TreeGrafter"/>
</dbReference>
<evidence type="ECO:0000259" key="10">
    <source>
        <dbReference type="SMART" id="SM01194"/>
    </source>
</evidence>
<dbReference type="FunFam" id="3.30.1330.30:FF:000008">
    <property type="entry name" value="Protein pelota homolog"/>
    <property type="match status" value="1"/>
</dbReference>
<evidence type="ECO:0000256" key="1">
    <source>
        <dbReference type="ARBA" id="ARBA00001968"/>
    </source>
</evidence>
<dbReference type="Proteomes" id="UP001203297">
    <property type="component" value="Unassembled WGS sequence"/>
</dbReference>
<dbReference type="EMBL" id="WTXG01000002">
    <property type="protein sequence ID" value="KAI0307295.1"/>
    <property type="molecule type" value="Genomic_DNA"/>
</dbReference>
<evidence type="ECO:0000256" key="3">
    <source>
        <dbReference type="ARBA" id="ARBA00009504"/>
    </source>
</evidence>
<dbReference type="GO" id="GO:0071025">
    <property type="term" value="P:RNA surveillance"/>
    <property type="evidence" value="ECO:0007669"/>
    <property type="project" value="InterPro"/>
</dbReference>
<dbReference type="GO" id="GO:0051301">
    <property type="term" value="P:cell division"/>
    <property type="evidence" value="ECO:0007669"/>
    <property type="project" value="UniProtKB-KW"/>
</dbReference>
<dbReference type="Gene3D" id="2.30.30.870">
    <property type="entry name" value="Pelota, domain A"/>
    <property type="match status" value="1"/>
</dbReference>
<dbReference type="Pfam" id="PF03464">
    <property type="entry name" value="eRF1_2"/>
    <property type="match status" value="1"/>
</dbReference>
<comment type="similarity">
    <text evidence="3">Belongs to the eukaryotic release factor 1 family. Pelota subfamily.</text>
</comment>
<dbReference type="SUPFAM" id="SSF55315">
    <property type="entry name" value="L30e-like"/>
    <property type="match status" value="1"/>
</dbReference>
<dbReference type="Pfam" id="PF03465">
    <property type="entry name" value="eRF1_3"/>
    <property type="match status" value="1"/>
</dbReference>
<organism evidence="11 12">
    <name type="scientific">Multifurca ochricompacta</name>
    <dbReference type="NCBI Taxonomy" id="376703"/>
    <lineage>
        <taxon>Eukaryota</taxon>
        <taxon>Fungi</taxon>
        <taxon>Dikarya</taxon>
        <taxon>Basidiomycota</taxon>
        <taxon>Agaricomycotina</taxon>
        <taxon>Agaricomycetes</taxon>
        <taxon>Russulales</taxon>
        <taxon>Russulaceae</taxon>
        <taxon>Multifurca</taxon>
    </lineage>
</organism>
<dbReference type="InterPro" id="IPR038069">
    <property type="entry name" value="Pelota/DOM34_N"/>
</dbReference>
<dbReference type="SUPFAM" id="SSF53137">
    <property type="entry name" value="Translational machinery components"/>
    <property type="match status" value="1"/>
</dbReference>
<dbReference type="GO" id="GO:0006412">
    <property type="term" value="P:translation"/>
    <property type="evidence" value="ECO:0007669"/>
    <property type="project" value="UniProtKB-ARBA"/>
</dbReference>
<keyword evidence="7" id="KW-0498">Mitosis</keyword>
<dbReference type="GO" id="GO:0070966">
    <property type="term" value="P:nuclear-transcribed mRNA catabolic process, no-go decay"/>
    <property type="evidence" value="ECO:0007669"/>
    <property type="project" value="InterPro"/>
</dbReference>
<evidence type="ECO:0000256" key="8">
    <source>
        <dbReference type="ARBA" id="ARBA00023254"/>
    </source>
</evidence>
<evidence type="ECO:0000256" key="6">
    <source>
        <dbReference type="ARBA" id="ARBA00022723"/>
    </source>
</evidence>
<dbReference type="InterPro" id="IPR042226">
    <property type="entry name" value="eFR1_2_sf"/>
</dbReference>
<dbReference type="InterPro" id="IPR005141">
    <property type="entry name" value="eRF1_2"/>
</dbReference>
<reference evidence="11" key="1">
    <citation type="journal article" date="2022" name="New Phytol.">
        <title>Evolutionary transition to the ectomycorrhizal habit in the genomes of a hyperdiverse lineage of mushroom-forming fungi.</title>
        <authorList>
            <person name="Looney B."/>
            <person name="Miyauchi S."/>
            <person name="Morin E."/>
            <person name="Drula E."/>
            <person name="Courty P.E."/>
            <person name="Kohler A."/>
            <person name="Kuo A."/>
            <person name="LaButti K."/>
            <person name="Pangilinan J."/>
            <person name="Lipzen A."/>
            <person name="Riley R."/>
            <person name="Andreopoulos W."/>
            <person name="He G."/>
            <person name="Johnson J."/>
            <person name="Nolan M."/>
            <person name="Tritt A."/>
            <person name="Barry K.W."/>
            <person name="Grigoriev I.V."/>
            <person name="Nagy L.G."/>
            <person name="Hibbett D."/>
            <person name="Henrissat B."/>
            <person name="Matheny P.B."/>
            <person name="Labbe J."/>
            <person name="Martin F.M."/>
        </authorList>
    </citation>
    <scope>NUCLEOTIDE SEQUENCE</scope>
    <source>
        <strain evidence="11">BPL690</strain>
    </source>
</reference>